<reference evidence="2" key="4">
    <citation type="submission" date="2019-03" db="UniProtKB">
        <authorList>
            <consortium name="EnsemblPlants"/>
        </authorList>
    </citation>
    <scope>IDENTIFICATION</scope>
</reference>
<feature type="compositionally biased region" description="Pro residues" evidence="1">
    <location>
        <begin position="56"/>
        <end position="68"/>
    </location>
</feature>
<organism evidence="2 3">
    <name type="scientific">Aegilops tauschii subsp. strangulata</name>
    <name type="common">Goatgrass</name>
    <dbReference type="NCBI Taxonomy" id="200361"/>
    <lineage>
        <taxon>Eukaryota</taxon>
        <taxon>Viridiplantae</taxon>
        <taxon>Streptophyta</taxon>
        <taxon>Embryophyta</taxon>
        <taxon>Tracheophyta</taxon>
        <taxon>Spermatophyta</taxon>
        <taxon>Magnoliopsida</taxon>
        <taxon>Liliopsida</taxon>
        <taxon>Poales</taxon>
        <taxon>Poaceae</taxon>
        <taxon>BOP clade</taxon>
        <taxon>Pooideae</taxon>
        <taxon>Triticodae</taxon>
        <taxon>Triticeae</taxon>
        <taxon>Triticinae</taxon>
        <taxon>Aegilops</taxon>
    </lineage>
</organism>
<name>A0A453GJK1_AEGTS</name>
<reference evidence="3" key="1">
    <citation type="journal article" date="2014" name="Science">
        <title>Ancient hybridizations among the ancestral genomes of bread wheat.</title>
        <authorList>
            <consortium name="International Wheat Genome Sequencing Consortium,"/>
            <person name="Marcussen T."/>
            <person name="Sandve S.R."/>
            <person name="Heier L."/>
            <person name="Spannagl M."/>
            <person name="Pfeifer M."/>
            <person name="Jakobsen K.S."/>
            <person name="Wulff B.B."/>
            <person name="Steuernagel B."/>
            <person name="Mayer K.F."/>
            <person name="Olsen O.A."/>
        </authorList>
    </citation>
    <scope>NUCLEOTIDE SEQUENCE [LARGE SCALE GENOMIC DNA]</scope>
    <source>
        <strain evidence="3">cv. AL8/78</strain>
    </source>
</reference>
<evidence type="ECO:0000313" key="2">
    <source>
        <dbReference type="EnsemblPlants" id="AET3Gv21048700.1"/>
    </source>
</evidence>
<reference evidence="2" key="3">
    <citation type="journal article" date="2017" name="Nature">
        <title>Genome sequence of the progenitor of the wheat D genome Aegilops tauschii.</title>
        <authorList>
            <person name="Luo M.C."/>
            <person name="Gu Y.Q."/>
            <person name="Puiu D."/>
            <person name="Wang H."/>
            <person name="Twardziok S.O."/>
            <person name="Deal K.R."/>
            <person name="Huo N."/>
            <person name="Zhu T."/>
            <person name="Wang L."/>
            <person name="Wang Y."/>
            <person name="McGuire P.E."/>
            <person name="Liu S."/>
            <person name="Long H."/>
            <person name="Ramasamy R.K."/>
            <person name="Rodriguez J.C."/>
            <person name="Van S.L."/>
            <person name="Yuan L."/>
            <person name="Wang Z."/>
            <person name="Xia Z."/>
            <person name="Xiao L."/>
            <person name="Anderson O.D."/>
            <person name="Ouyang S."/>
            <person name="Liang Y."/>
            <person name="Zimin A.V."/>
            <person name="Pertea G."/>
            <person name="Qi P."/>
            <person name="Bennetzen J.L."/>
            <person name="Dai X."/>
            <person name="Dawson M.W."/>
            <person name="Muller H.G."/>
            <person name="Kugler K."/>
            <person name="Rivarola-Duarte L."/>
            <person name="Spannagl M."/>
            <person name="Mayer K.F.X."/>
            <person name="Lu F.H."/>
            <person name="Bevan M.W."/>
            <person name="Leroy P."/>
            <person name="Li P."/>
            <person name="You F.M."/>
            <person name="Sun Q."/>
            <person name="Liu Z."/>
            <person name="Lyons E."/>
            <person name="Wicker T."/>
            <person name="Salzberg S.L."/>
            <person name="Devos K.M."/>
            <person name="Dvorak J."/>
        </authorList>
    </citation>
    <scope>NUCLEOTIDE SEQUENCE [LARGE SCALE GENOMIC DNA]</scope>
    <source>
        <strain evidence="2">cv. AL8/78</strain>
    </source>
</reference>
<reference evidence="3" key="2">
    <citation type="journal article" date="2017" name="Nat. Plants">
        <title>The Aegilops tauschii genome reveals multiple impacts of transposons.</title>
        <authorList>
            <person name="Zhao G."/>
            <person name="Zou C."/>
            <person name="Li K."/>
            <person name="Wang K."/>
            <person name="Li T."/>
            <person name="Gao L."/>
            <person name="Zhang X."/>
            <person name="Wang H."/>
            <person name="Yang Z."/>
            <person name="Liu X."/>
            <person name="Jiang W."/>
            <person name="Mao L."/>
            <person name="Kong X."/>
            <person name="Jiao Y."/>
            <person name="Jia J."/>
        </authorList>
    </citation>
    <scope>NUCLEOTIDE SEQUENCE [LARGE SCALE GENOMIC DNA]</scope>
    <source>
        <strain evidence="3">cv. AL8/78</strain>
    </source>
</reference>
<feature type="region of interest" description="Disordered" evidence="1">
    <location>
        <begin position="36"/>
        <end position="71"/>
    </location>
</feature>
<sequence length="134" mass="14170">FLLIELGNCSLPFSSSLSSFYLTGSEVYLGEMDPHGPGGGPGWGGPAGWGPGGWGPVPPGGPGFPGGPGPGFWGPEFGGFFGSWLLSPVLLLPAPRLLRPSLWTTRPWWRTTPFLIACSAAGYKKQLIRPQFLD</sequence>
<evidence type="ECO:0000256" key="1">
    <source>
        <dbReference type="SAM" id="MobiDB-lite"/>
    </source>
</evidence>
<dbReference type="AlphaFoldDB" id="A0A453GJK1"/>
<dbReference type="Proteomes" id="UP000015105">
    <property type="component" value="Chromosome 3D"/>
</dbReference>
<dbReference type="Gramene" id="AET3Gv21048700.1">
    <property type="protein sequence ID" value="AET3Gv21048700.1"/>
    <property type="gene ID" value="AET3Gv21048700"/>
</dbReference>
<keyword evidence="3" id="KW-1185">Reference proteome</keyword>
<evidence type="ECO:0000313" key="3">
    <source>
        <dbReference type="Proteomes" id="UP000015105"/>
    </source>
</evidence>
<feature type="compositionally biased region" description="Gly residues" evidence="1">
    <location>
        <begin position="36"/>
        <end position="55"/>
    </location>
</feature>
<dbReference type="EnsemblPlants" id="AET3Gv21048700.1">
    <property type="protein sequence ID" value="AET3Gv21048700.1"/>
    <property type="gene ID" value="AET3Gv21048700"/>
</dbReference>
<reference evidence="2" key="5">
    <citation type="journal article" date="2021" name="G3 (Bethesda)">
        <title>Aegilops tauschii genome assembly Aet v5.0 features greater sequence contiguity and improved annotation.</title>
        <authorList>
            <person name="Wang L."/>
            <person name="Zhu T."/>
            <person name="Rodriguez J.C."/>
            <person name="Deal K.R."/>
            <person name="Dubcovsky J."/>
            <person name="McGuire P.E."/>
            <person name="Lux T."/>
            <person name="Spannagl M."/>
            <person name="Mayer K.F.X."/>
            <person name="Baldrich P."/>
            <person name="Meyers B.C."/>
            <person name="Huo N."/>
            <person name="Gu Y.Q."/>
            <person name="Zhou H."/>
            <person name="Devos K.M."/>
            <person name="Bennetzen J.L."/>
            <person name="Unver T."/>
            <person name="Budak H."/>
            <person name="Gulick P.J."/>
            <person name="Galiba G."/>
            <person name="Kalapos B."/>
            <person name="Nelson D.R."/>
            <person name="Li P."/>
            <person name="You F.M."/>
            <person name="Luo M.C."/>
            <person name="Dvorak J."/>
        </authorList>
    </citation>
    <scope>NUCLEOTIDE SEQUENCE [LARGE SCALE GENOMIC DNA]</scope>
    <source>
        <strain evidence="2">cv. AL8/78</strain>
    </source>
</reference>
<proteinExistence type="predicted"/>
<protein>
    <submittedName>
        <fullName evidence="2">Uncharacterized protein</fullName>
    </submittedName>
</protein>
<accession>A0A453GJK1</accession>